<dbReference type="OrthoDB" id="445556at2759"/>
<sequence length="306" mass="34543">MLLKKPGFLLCSYQGFQCACNPTPPSSASSTSRRTRPYPTQLRTYADVAASNGPCNGEHFPWPESTVAGKLPTPYEIFDLKKGSPYNKRAFYELVKIYHPDRNLPADIRSDLCPHAVRLERYRLIVAAHTILSDPTKRTAYDRYGAGWGSAREINAPSYERAYQWKPGQDPTANATWEDWERWYNRDQKSDQHPIFVSNGAFVGLIVLVAALGGYGQASRAGQWGNTMIEQRDIVHAETSRELRRVRQAAMACGDREQRIQSFLRHRDAATHGEEAYRRLLPYKDVCSSEDVNRTDVAGIRGTSPS</sequence>
<dbReference type="PANTHER" id="PTHR24074">
    <property type="entry name" value="CO-CHAPERONE PROTEIN DJLA"/>
    <property type="match status" value="1"/>
</dbReference>
<gene>
    <name evidence="3" type="ORF">GTA08_BOTSDO06862</name>
    <name evidence="2" type="ORF">GTA08_BOTSDO11057</name>
</gene>
<dbReference type="InterPro" id="IPR036869">
    <property type="entry name" value="J_dom_sf"/>
</dbReference>
<dbReference type="PROSITE" id="PS50076">
    <property type="entry name" value="DNAJ_2"/>
    <property type="match status" value="1"/>
</dbReference>
<dbReference type="EMBL" id="WWBZ02000082">
    <property type="protein sequence ID" value="KAF4301008.1"/>
    <property type="molecule type" value="Genomic_DNA"/>
</dbReference>
<feature type="domain" description="J" evidence="1">
    <location>
        <begin position="73"/>
        <end position="145"/>
    </location>
</feature>
<protein>
    <submittedName>
        <fullName evidence="2">Putative domain containing protein</fullName>
    </submittedName>
</protein>
<evidence type="ECO:0000313" key="3">
    <source>
        <dbReference type="EMBL" id="KAF4305458.1"/>
    </source>
</evidence>
<dbReference type="SUPFAM" id="SSF46565">
    <property type="entry name" value="Chaperone J-domain"/>
    <property type="match status" value="1"/>
</dbReference>
<name>A0A8H4IKT3_9PEZI</name>
<dbReference type="SMART" id="SM00271">
    <property type="entry name" value="DnaJ"/>
    <property type="match status" value="1"/>
</dbReference>
<dbReference type="PRINTS" id="PR00625">
    <property type="entry name" value="JDOMAIN"/>
</dbReference>
<dbReference type="EMBL" id="WWBZ02000040">
    <property type="protein sequence ID" value="KAF4305458.1"/>
    <property type="molecule type" value="Genomic_DNA"/>
</dbReference>
<dbReference type="InterPro" id="IPR050817">
    <property type="entry name" value="DjlA_DnaK_co-chaperone"/>
</dbReference>
<evidence type="ECO:0000259" key="1">
    <source>
        <dbReference type="PROSITE" id="PS50076"/>
    </source>
</evidence>
<accession>A0A8H4IKT3</accession>
<keyword evidence="4" id="KW-1185">Reference proteome</keyword>
<dbReference type="Pfam" id="PF00226">
    <property type="entry name" value="DnaJ"/>
    <property type="match status" value="1"/>
</dbReference>
<dbReference type="AlphaFoldDB" id="A0A8H4IKT3"/>
<comment type="caution">
    <text evidence="2">The sequence shown here is derived from an EMBL/GenBank/DDBJ whole genome shotgun (WGS) entry which is preliminary data.</text>
</comment>
<dbReference type="InterPro" id="IPR001623">
    <property type="entry name" value="DnaJ_domain"/>
</dbReference>
<proteinExistence type="predicted"/>
<evidence type="ECO:0000313" key="4">
    <source>
        <dbReference type="Proteomes" id="UP000572817"/>
    </source>
</evidence>
<dbReference type="Gene3D" id="1.10.287.110">
    <property type="entry name" value="DnaJ domain"/>
    <property type="match status" value="1"/>
</dbReference>
<dbReference type="CDD" id="cd06257">
    <property type="entry name" value="DnaJ"/>
    <property type="match status" value="1"/>
</dbReference>
<dbReference type="Proteomes" id="UP000572817">
    <property type="component" value="Unassembled WGS sequence"/>
</dbReference>
<evidence type="ECO:0000313" key="2">
    <source>
        <dbReference type="EMBL" id="KAF4301008.1"/>
    </source>
</evidence>
<reference evidence="2 4" key="1">
    <citation type="submission" date="2020-04" db="EMBL/GenBank/DDBJ databases">
        <title>Genome Assembly and Annotation of Botryosphaeria dothidea sdau 11-99, a Latent Pathogen of Apple Fruit Ring Rot in China.</title>
        <authorList>
            <person name="Yu C."/>
            <person name="Diao Y."/>
            <person name="Lu Q."/>
            <person name="Zhao J."/>
            <person name="Cui S."/>
            <person name="Peng C."/>
            <person name="He B."/>
            <person name="Liu H."/>
        </authorList>
    </citation>
    <scope>NUCLEOTIDE SEQUENCE [LARGE SCALE GENOMIC DNA]</scope>
    <source>
        <strain evidence="4">sdau11-99</strain>
        <strain evidence="2">Sdau11-99</strain>
    </source>
</reference>
<organism evidence="2 4">
    <name type="scientific">Botryosphaeria dothidea</name>
    <dbReference type="NCBI Taxonomy" id="55169"/>
    <lineage>
        <taxon>Eukaryota</taxon>
        <taxon>Fungi</taxon>
        <taxon>Dikarya</taxon>
        <taxon>Ascomycota</taxon>
        <taxon>Pezizomycotina</taxon>
        <taxon>Dothideomycetes</taxon>
        <taxon>Dothideomycetes incertae sedis</taxon>
        <taxon>Botryosphaeriales</taxon>
        <taxon>Botryosphaeriaceae</taxon>
        <taxon>Botryosphaeria</taxon>
    </lineage>
</organism>